<dbReference type="Proteomes" id="UP000616769">
    <property type="component" value="Unassembled WGS sequence"/>
</dbReference>
<name>A0A132AG65_SARSC</name>
<dbReference type="AlphaFoldDB" id="A0A132AG65"/>
<dbReference type="VEuPathDB" id="VectorBase:SSCA003157"/>
<comment type="caution">
    <text evidence="1">The sequence shown here is derived from an EMBL/GenBank/DDBJ whole genome shotgun (WGS) entry which is preliminary data.</text>
</comment>
<organism evidence="1 2">
    <name type="scientific">Sarcoptes scabiei</name>
    <name type="common">Itch mite</name>
    <name type="synonym">Acarus scabiei</name>
    <dbReference type="NCBI Taxonomy" id="52283"/>
    <lineage>
        <taxon>Eukaryota</taxon>
        <taxon>Metazoa</taxon>
        <taxon>Ecdysozoa</taxon>
        <taxon>Arthropoda</taxon>
        <taxon>Chelicerata</taxon>
        <taxon>Arachnida</taxon>
        <taxon>Acari</taxon>
        <taxon>Acariformes</taxon>
        <taxon>Sarcoptiformes</taxon>
        <taxon>Astigmata</taxon>
        <taxon>Psoroptidia</taxon>
        <taxon>Sarcoptoidea</taxon>
        <taxon>Sarcoptidae</taxon>
        <taxon>Sarcoptinae</taxon>
        <taxon>Sarcoptes</taxon>
    </lineage>
</organism>
<protein>
    <submittedName>
        <fullName evidence="1">Uncharacterized protein</fullName>
    </submittedName>
</protein>
<reference evidence="1 2" key="1">
    <citation type="journal article" date="2015" name="Parasit. Vectors">
        <title>Draft genome of the scabies mite.</title>
        <authorList>
            <person name="Rider S.D.Jr."/>
            <person name="Morgan M.S."/>
            <person name="Arlian L.G."/>
        </authorList>
    </citation>
    <scope>NUCLEOTIDE SEQUENCE [LARGE SCALE GENOMIC DNA]</scope>
    <source>
        <strain evidence="1">Arlian Lab</strain>
    </source>
</reference>
<evidence type="ECO:0000313" key="2">
    <source>
        <dbReference type="Proteomes" id="UP000616769"/>
    </source>
</evidence>
<gene>
    <name evidence="1" type="ORF">QR98_0079760</name>
</gene>
<accession>A0A132AG65</accession>
<sequence>MSKIILFALIAAIIATILSNQNCNVEAARKGNDIIILGGYGWGGYPSFISSGSKKKGSIIFLGRRKRSILDSHSRFALIAK</sequence>
<dbReference type="EMBL" id="JXLN01013560">
    <property type="protein sequence ID" value="KPM09440.1"/>
    <property type="molecule type" value="Genomic_DNA"/>
</dbReference>
<evidence type="ECO:0000313" key="1">
    <source>
        <dbReference type="EMBL" id="KPM09440.1"/>
    </source>
</evidence>
<proteinExistence type="predicted"/>